<dbReference type="InterPro" id="IPR000225">
    <property type="entry name" value="Armadillo"/>
</dbReference>
<evidence type="ECO:0000256" key="1">
    <source>
        <dbReference type="ARBA" id="ARBA00022737"/>
    </source>
</evidence>
<sequence>MDLPTRPRNTVAGFEPVALFFTAGWDFIVELQAGWSVIHYSANMAKRRITQETFDSVVRENVEEFDMEESEALKEAIEQFESQGVDLSNIVKAVPKASSEATTDDQTHEVLQALQSLRSTLESSSMSVLESLKLFTEQCSLGFAQRYLAAQKDAYPTLLSCCKAAGEDNKVLSATLAALSVLTDGQPDLLDAEGQGFLIDTLRSHQEDPALTCLGIRTVRHCCLKHEQNRQGLVKAGVLNLLTSAITRHIERPEVVKEACSALRVMTFDDDVRVPFGQAHEHAKMIVLEHNGLKVIVEAAKAHPENITVLSELCATLSRLAVRNEFCQDIVDLGGLKFMMTLLADSLDCQDLVKQVLSALRAIAGNDDVKDGIVNAGGAELIVMAVNRHMSNAQVCEQGCAALCMLALRKPSNCTIIMDSGGALAALQAMKTHQAEVNVQKQSCMLLRNLVSRTSDFNQTILEMGAEALIGQALASHRDCSDVAKAALRDLGCQVELRELWTGKKGSLSN</sequence>
<dbReference type="FunFam" id="1.25.10.10:FF:000172">
    <property type="entry name" value="Armadillo repeat-containing protein 6"/>
    <property type="match status" value="1"/>
</dbReference>
<proteinExistence type="predicted"/>
<dbReference type="PROSITE" id="PS50176">
    <property type="entry name" value="ARM_REPEAT"/>
    <property type="match status" value="1"/>
</dbReference>
<dbReference type="SMART" id="SM00185">
    <property type="entry name" value="ARM"/>
    <property type="match status" value="5"/>
</dbReference>
<dbReference type="AlphaFoldDB" id="A0A7J6A182"/>
<dbReference type="FunFam" id="1.25.10.10:FF:000669">
    <property type="entry name" value="Armadillo repeat-containing protein 6"/>
    <property type="match status" value="1"/>
</dbReference>
<dbReference type="Proteomes" id="UP000593565">
    <property type="component" value="Unassembled WGS sequence"/>
</dbReference>
<keyword evidence="1" id="KW-0677">Repeat</keyword>
<gene>
    <name evidence="3" type="ORF">AMELA_G00215320</name>
</gene>
<feature type="repeat" description="ARM" evidence="2">
    <location>
        <begin position="334"/>
        <end position="378"/>
    </location>
</feature>
<name>A0A7J6A182_AMEME</name>
<accession>A0A7J6A182</accession>
<dbReference type="PANTHER" id="PTHR22895">
    <property type="entry name" value="ARMADILLO REPEAT-CONTAINING PROTEIN 6"/>
    <property type="match status" value="1"/>
</dbReference>
<dbReference type="InterPro" id="IPR016024">
    <property type="entry name" value="ARM-type_fold"/>
</dbReference>
<dbReference type="EMBL" id="JAAGNN010000019">
    <property type="protein sequence ID" value="KAF4076463.1"/>
    <property type="molecule type" value="Genomic_DNA"/>
</dbReference>
<keyword evidence="4" id="KW-1185">Reference proteome</keyword>
<dbReference type="GO" id="GO:0002244">
    <property type="term" value="P:hematopoietic progenitor cell differentiation"/>
    <property type="evidence" value="ECO:0007669"/>
    <property type="project" value="TreeGrafter"/>
</dbReference>
<organism evidence="3 4">
    <name type="scientific">Ameiurus melas</name>
    <name type="common">Black bullhead</name>
    <name type="synonym">Silurus melas</name>
    <dbReference type="NCBI Taxonomy" id="219545"/>
    <lineage>
        <taxon>Eukaryota</taxon>
        <taxon>Metazoa</taxon>
        <taxon>Chordata</taxon>
        <taxon>Craniata</taxon>
        <taxon>Vertebrata</taxon>
        <taxon>Euteleostomi</taxon>
        <taxon>Actinopterygii</taxon>
        <taxon>Neopterygii</taxon>
        <taxon>Teleostei</taxon>
        <taxon>Ostariophysi</taxon>
        <taxon>Siluriformes</taxon>
        <taxon>Ictaluridae</taxon>
        <taxon>Ameiurus</taxon>
    </lineage>
</organism>
<dbReference type="InterPro" id="IPR011989">
    <property type="entry name" value="ARM-like"/>
</dbReference>
<evidence type="ECO:0000313" key="3">
    <source>
        <dbReference type="EMBL" id="KAF4076463.1"/>
    </source>
</evidence>
<reference evidence="3 4" key="1">
    <citation type="submission" date="2020-02" db="EMBL/GenBank/DDBJ databases">
        <title>A chromosome-scale genome assembly of the black bullhead catfish (Ameiurus melas).</title>
        <authorList>
            <person name="Wen M."/>
            <person name="Zham M."/>
            <person name="Cabau C."/>
            <person name="Klopp C."/>
            <person name="Donnadieu C."/>
            <person name="Roques C."/>
            <person name="Bouchez O."/>
            <person name="Lampietro C."/>
            <person name="Jouanno E."/>
            <person name="Herpin A."/>
            <person name="Louis A."/>
            <person name="Berthelot C."/>
            <person name="Parey E."/>
            <person name="Roest-Crollius H."/>
            <person name="Braasch I."/>
            <person name="Postlethwait J."/>
            <person name="Robinson-Rechavi M."/>
            <person name="Echchiki A."/>
            <person name="Begum T."/>
            <person name="Montfort J."/>
            <person name="Schartl M."/>
            <person name="Bobe J."/>
            <person name="Guiguen Y."/>
        </authorList>
    </citation>
    <scope>NUCLEOTIDE SEQUENCE [LARGE SCALE GENOMIC DNA]</scope>
    <source>
        <strain evidence="3">M_S1</strain>
        <tissue evidence="3">Blood</tissue>
    </source>
</reference>
<comment type="caution">
    <text evidence="3">The sequence shown here is derived from an EMBL/GenBank/DDBJ whole genome shotgun (WGS) entry which is preliminary data.</text>
</comment>
<evidence type="ECO:0000313" key="4">
    <source>
        <dbReference type="Proteomes" id="UP000593565"/>
    </source>
</evidence>
<evidence type="ECO:0008006" key="5">
    <source>
        <dbReference type="Google" id="ProtNLM"/>
    </source>
</evidence>
<dbReference type="SUPFAM" id="SSF48371">
    <property type="entry name" value="ARM repeat"/>
    <property type="match status" value="1"/>
</dbReference>
<evidence type="ECO:0000256" key="2">
    <source>
        <dbReference type="PROSITE-ProRule" id="PRU00259"/>
    </source>
</evidence>
<dbReference type="PANTHER" id="PTHR22895:SF0">
    <property type="entry name" value="ARMADILLO REPEAT-CONTAINING PROTEIN 6"/>
    <property type="match status" value="1"/>
</dbReference>
<protein>
    <recommendedName>
        <fullName evidence="5">Armadillo repeat-containing protein 6</fullName>
    </recommendedName>
</protein>
<dbReference type="Gene3D" id="1.25.10.10">
    <property type="entry name" value="Leucine-rich Repeat Variant"/>
    <property type="match status" value="2"/>
</dbReference>